<dbReference type="Gene3D" id="3.40.50.720">
    <property type="entry name" value="NAD(P)-binding Rossmann-like Domain"/>
    <property type="match status" value="1"/>
</dbReference>
<comment type="caution">
    <text evidence="3">The sequence shown here is derived from an EMBL/GenBank/DDBJ whole genome shotgun (WGS) entry which is preliminary data.</text>
</comment>
<dbReference type="Pfam" id="PF13561">
    <property type="entry name" value="adh_short_C2"/>
    <property type="match status" value="1"/>
</dbReference>
<accession>A0ABT5YNU0</accession>
<sequence length="246" mass="25914">MSRVLITGAGQRLGLAMAEALAADGHSLCLHHNQSREDCESLAERIRASGGEAVTLQADLSDPTAAAELPARAAGLLGSLDVLVNNASIYEEDRLQDFASETWERNFAINLRAPTLLCQGFVKQLPSGQSGSIVNLLDTRIAAPRAGDFLSYTLSKCALATLTRMLAVELAPQVRVNAIAPGLTLPSNGQSEAEFAAAQAAAPLGYGAQVADIQRALRYLLAADPVTGQILYVDGGERFLSQPLDS</sequence>
<dbReference type="PRINTS" id="PR00080">
    <property type="entry name" value="SDRFAMILY"/>
</dbReference>
<dbReference type="InterPro" id="IPR002347">
    <property type="entry name" value="SDR_fam"/>
</dbReference>
<proteinExistence type="inferred from homology"/>
<protein>
    <submittedName>
        <fullName evidence="3">SDR family oxidoreductase</fullName>
    </submittedName>
</protein>
<reference evidence="3 4" key="1">
    <citation type="submission" date="2023-03" db="EMBL/GenBank/DDBJ databases">
        <title>Fodinicurvata sp. CAU 1616 isolated from sea sendiment.</title>
        <authorList>
            <person name="Kim W."/>
        </authorList>
    </citation>
    <scope>NUCLEOTIDE SEQUENCE [LARGE SCALE GENOMIC DNA]</scope>
    <source>
        <strain evidence="3 4">CAU 1616</strain>
    </source>
</reference>
<dbReference type="EMBL" id="JARHUD010000006">
    <property type="protein sequence ID" value="MDF2096608.1"/>
    <property type="molecule type" value="Genomic_DNA"/>
</dbReference>
<dbReference type="NCBIfam" id="NF006597">
    <property type="entry name" value="PRK09134.1"/>
    <property type="match status" value="1"/>
</dbReference>
<name>A0ABT5YNU0_9PROT</name>
<evidence type="ECO:0000313" key="3">
    <source>
        <dbReference type="EMBL" id="MDF2096608.1"/>
    </source>
</evidence>
<evidence type="ECO:0000313" key="4">
    <source>
        <dbReference type="Proteomes" id="UP001215503"/>
    </source>
</evidence>
<evidence type="ECO:0000256" key="2">
    <source>
        <dbReference type="ARBA" id="ARBA00023002"/>
    </source>
</evidence>
<dbReference type="SUPFAM" id="SSF51735">
    <property type="entry name" value="NAD(P)-binding Rossmann-fold domains"/>
    <property type="match status" value="1"/>
</dbReference>
<keyword evidence="2" id="KW-0560">Oxidoreductase</keyword>
<dbReference type="PANTHER" id="PTHR43639">
    <property type="entry name" value="OXIDOREDUCTASE, SHORT-CHAIN DEHYDROGENASE/REDUCTASE FAMILY (AFU_ORTHOLOGUE AFUA_5G02870)"/>
    <property type="match status" value="1"/>
</dbReference>
<dbReference type="RefSeq" id="WP_275823205.1">
    <property type="nucleotide sequence ID" value="NZ_JARHUD010000006.1"/>
</dbReference>
<dbReference type="InterPro" id="IPR036291">
    <property type="entry name" value="NAD(P)-bd_dom_sf"/>
</dbReference>
<evidence type="ECO:0000256" key="1">
    <source>
        <dbReference type="ARBA" id="ARBA00006484"/>
    </source>
</evidence>
<keyword evidence="4" id="KW-1185">Reference proteome</keyword>
<dbReference type="Proteomes" id="UP001215503">
    <property type="component" value="Unassembled WGS sequence"/>
</dbReference>
<comment type="similarity">
    <text evidence="1">Belongs to the short-chain dehydrogenases/reductases (SDR) family.</text>
</comment>
<dbReference type="PRINTS" id="PR00081">
    <property type="entry name" value="GDHRDH"/>
</dbReference>
<organism evidence="3 4">
    <name type="scientific">Aquibaculum arenosum</name>
    <dbReference type="NCBI Taxonomy" id="3032591"/>
    <lineage>
        <taxon>Bacteria</taxon>
        <taxon>Pseudomonadati</taxon>
        <taxon>Pseudomonadota</taxon>
        <taxon>Alphaproteobacteria</taxon>
        <taxon>Rhodospirillales</taxon>
        <taxon>Rhodovibrionaceae</taxon>
        <taxon>Aquibaculum</taxon>
    </lineage>
</organism>
<dbReference type="PANTHER" id="PTHR43639:SF1">
    <property type="entry name" value="SHORT-CHAIN DEHYDROGENASE_REDUCTASE FAMILY PROTEIN"/>
    <property type="match status" value="1"/>
</dbReference>
<gene>
    <name evidence="3" type="ORF">P2G67_11530</name>
</gene>